<accession>A0A8C3KH68</accession>
<dbReference type="Ensembl" id="ENSCPGT00000025978.1">
    <property type="protein sequence ID" value="ENSCPGP00000023780.1"/>
    <property type="gene ID" value="ENSCPGG00000016446.1"/>
</dbReference>
<proteinExistence type="predicted"/>
<dbReference type="AlphaFoldDB" id="A0A8C3KH68"/>
<protein>
    <submittedName>
        <fullName evidence="1">Uncharacterized protein</fullName>
    </submittedName>
</protein>
<reference evidence="1" key="2">
    <citation type="submission" date="2025-09" db="UniProtKB">
        <authorList>
            <consortium name="Ensembl"/>
        </authorList>
    </citation>
    <scope>IDENTIFICATION</scope>
</reference>
<evidence type="ECO:0000313" key="1">
    <source>
        <dbReference type="Ensembl" id="ENSCPGP00000023780.1"/>
    </source>
</evidence>
<reference evidence="1" key="1">
    <citation type="submission" date="2025-08" db="UniProtKB">
        <authorList>
            <consortium name="Ensembl"/>
        </authorList>
    </citation>
    <scope>IDENTIFICATION</scope>
</reference>
<dbReference type="Proteomes" id="UP000694419">
    <property type="component" value="Unplaced"/>
</dbReference>
<sequence length="112" mass="12833">TTDFSFRCNLGSSTLFLASLLYLKVDLSLSLVPQTYQTRWITTVDKFWIYILVERLPNYFSYHEVYSVLPAFKDVWIQSDEKSTRSAKGLHDAAFSKQILSFKGGDLAGVCY</sequence>
<evidence type="ECO:0000313" key="2">
    <source>
        <dbReference type="Proteomes" id="UP000694419"/>
    </source>
</evidence>
<organism evidence="1 2">
    <name type="scientific">Calidris pygmaea</name>
    <name type="common">Spoon-billed sandpiper</name>
    <dbReference type="NCBI Taxonomy" id="425635"/>
    <lineage>
        <taxon>Eukaryota</taxon>
        <taxon>Metazoa</taxon>
        <taxon>Chordata</taxon>
        <taxon>Craniata</taxon>
        <taxon>Vertebrata</taxon>
        <taxon>Euteleostomi</taxon>
        <taxon>Archelosauria</taxon>
        <taxon>Archosauria</taxon>
        <taxon>Dinosauria</taxon>
        <taxon>Saurischia</taxon>
        <taxon>Theropoda</taxon>
        <taxon>Coelurosauria</taxon>
        <taxon>Aves</taxon>
        <taxon>Neognathae</taxon>
        <taxon>Neoaves</taxon>
        <taxon>Charadriiformes</taxon>
        <taxon>Scolopacidae</taxon>
        <taxon>Calidris</taxon>
    </lineage>
</organism>
<keyword evidence="2" id="KW-1185">Reference proteome</keyword>
<name>A0A8C3KH68_9CHAR</name>